<dbReference type="InterPro" id="IPR038418">
    <property type="entry name" value="6-PTP_synth/QueD_sf"/>
</dbReference>
<dbReference type="GO" id="GO:0008616">
    <property type="term" value="P:tRNA queuosine(34) biosynthetic process"/>
    <property type="evidence" value="ECO:0007669"/>
    <property type="project" value="UniProtKB-KW"/>
</dbReference>
<dbReference type="PANTHER" id="PTHR12589:SF8">
    <property type="entry name" value="6-CARBOXY-5,6,7,8-TETRAHYDROPTERIN SYNTHASE"/>
    <property type="match status" value="1"/>
</dbReference>
<dbReference type="Pfam" id="PF01242">
    <property type="entry name" value="PTPS"/>
    <property type="match status" value="1"/>
</dbReference>
<protein>
    <recommendedName>
        <fullName evidence="3 5">6-carboxy-5,6,7,8-tetrahydropterin synthase</fullName>
        <ecNumber evidence="5">4.-.-.-</ecNumber>
    </recommendedName>
</protein>
<comment type="pathway">
    <text evidence="1 5">Purine metabolism; 7-cyano-7-deazaguanine biosynthesis.</text>
</comment>
<organism evidence="8 9">
    <name type="scientific">Lachnospira pectinoschiza</name>
    <dbReference type="NCBI Taxonomy" id="28052"/>
    <lineage>
        <taxon>Bacteria</taxon>
        <taxon>Bacillati</taxon>
        <taxon>Bacillota</taxon>
        <taxon>Clostridia</taxon>
        <taxon>Lachnospirales</taxon>
        <taxon>Lachnospiraceae</taxon>
        <taxon>Lachnospira</taxon>
    </lineage>
</organism>
<gene>
    <name evidence="8" type="ORF">SAMN05216544_1373</name>
</gene>
<evidence type="ECO:0000256" key="6">
    <source>
        <dbReference type="PIRSR" id="PIRSR006113-1"/>
    </source>
</evidence>
<keyword evidence="5" id="KW-0456">Lyase</keyword>
<proteinExistence type="inferred from homology"/>
<dbReference type="OrthoDB" id="9804698at2"/>
<comment type="catalytic activity">
    <reaction evidence="4 5">
        <text>7,8-dihydroneopterin 3'-triphosphate + H2O = 6-carboxy-5,6,7,8-tetrahydropterin + triphosphate + acetaldehyde + 2 H(+)</text>
        <dbReference type="Rhea" id="RHEA:27966"/>
        <dbReference type="ChEBI" id="CHEBI:15343"/>
        <dbReference type="ChEBI" id="CHEBI:15377"/>
        <dbReference type="ChEBI" id="CHEBI:15378"/>
        <dbReference type="ChEBI" id="CHEBI:18036"/>
        <dbReference type="ChEBI" id="CHEBI:58462"/>
        <dbReference type="ChEBI" id="CHEBI:61032"/>
        <dbReference type="EC" id="4.1.2.50"/>
    </reaction>
</comment>
<evidence type="ECO:0000256" key="5">
    <source>
        <dbReference type="PIRNR" id="PIRNR006113"/>
    </source>
</evidence>
<keyword evidence="9" id="KW-1185">Reference proteome</keyword>
<dbReference type="GO" id="GO:0070497">
    <property type="term" value="F:6-carboxytetrahydropterin synthase activity"/>
    <property type="evidence" value="ECO:0007669"/>
    <property type="project" value="UniProtKB-EC"/>
</dbReference>
<feature type="binding site" evidence="7">
    <location>
        <position position="27"/>
    </location>
    <ligand>
        <name>Zn(2+)</name>
        <dbReference type="ChEBI" id="CHEBI:29105"/>
    </ligand>
</feature>
<feature type="binding site" evidence="7">
    <location>
        <position position="29"/>
    </location>
    <ligand>
        <name>Zn(2+)</name>
        <dbReference type="ChEBI" id="CHEBI:29105"/>
    </ligand>
</feature>
<dbReference type="PIRSF" id="PIRSF006113">
    <property type="entry name" value="PTP_synth"/>
    <property type="match status" value="1"/>
</dbReference>
<dbReference type="GO" id="GO:0046872">
    <property type="term" value="F:metal ion binding"/>
    <property type="evidence" value="ECO:0007669"/>
    <property type="project" value="UniProtKB-KW"/>
</dbReference>
<dbReference type="SUPFAM" id="SSF55620">
    <property type="entry name" value="Tetrahydrobiopterin biosynthesis enzymes-like"/>
    <property type="match status" value="1"/>
</dbReference>
<evidence type="ECO:0000256" key="2">
    <source>
        <dbReference type="ARBA" id="ARBA00008900"/>
    </source>
</evidence>
<keyword evidence="5 7" id="KW-0862">Zinc</keyword>
<dbReference type="Proteomes" id="UP000187651">
    <property type="component" value="Unassembled WGS sequence"/>
</dbReference>
<feature type="active site" description="Charge relay system" evidence="6">
    <location>
        <position position="67"/>
    </location>
</feature>
<evidence type="ECO:0000256" key="7">
    <source>
        <dbReference type="PIRSR" id="PIRSR006113-2"/>
    </source>
</evidence>
<dbReference type="EMBL" id="FNHZ01000003">
    <property type="protein sequence ID" value="SDM88917.1"/>
    <property type="molecule type" value="Genomic_DNA"/>
</dbReference>
<dbReference type="Gene3D" id="3.30.479.10">
    <property type="entry name" value="6-pyruvoyl tetrahydropterin synthase/QueD"/>
    <property type="match status" value="1"/>
</dbReference>
<keyword evidence="5" id="KW-0671">Queuosine biosynthesis</keyword>
<feature type="active site" description="Proton acceptor" evidence="6">
    <location>
        <position position="23"/>
    </location>
</feature>
<comment type="similarity">
    <text evidence="2 5">Belongs to the PTPS family. QueD subfamily.</text>
</comment>
<reference evidence="9" key="1">
    <citation type="submission" date="2016-10" db="EMBL/GenBank/DDBJ databases">
        <authorList>
            <person name="Varghese N."/>
            <person name="Submissions S."/>
        </authorList>
    </citation>
    <scope>NUCLEOTIDE SEQUENCE [LARGE SCALE GENOMIC DNA]</scope>
    <source>
        <strain evidence="9">M83</strain>
    </source>
</reference>
<dbReference type="UniPathway" id="UPA00391"/>
<sequence>MYSVTTKAEFDAAHFLAGYPGKCKNLHGHRWSIEVTLKGEELDELGMLVDFTDIKRDLKEICDNFDHSLIMKKDSLKPATLEALMDEGFKINIMDFMPTAEGFAKFFFEELEKKNYPIVEIKVYETPKNYATYTK</sequence>
<dbReference type="InterPro" id="IPR007115">
    <property type="entry name" value="6-PTP_synth/QueD"/>
</dbReference>
<keyword evidence="5 7" id="KW-0479">Metal-binding</keyword>
<evidence type="ECO:0000256" key="3">
    <source>
        <dbReference type="ARBA" id="ARBA00018141"/>
    </source>
</evidence>
<evidence type="ECO:0000256" key="1">
    <source>
        <dbReference type="ARBA" id="ARBA00005061"/>
    </source>
</evidence>
<feature type="binding site" evidence="7">
    <location>
        <position position="14"/>
    </location>
    <ligand>
        <name>Zn(2+)</name>
        <dbReference type="ChEBI" id="CHEBI:29105"/>
    </ligand>
</feature>
<dbReference type="AlphaFoldDB" id="A0A1G9WWR0"/>
<evidence type="ECO:0000313" key="8">
    <source>
        <dbReference type="EMBL" id="SDM88917.1"/>
    </source>
</evidence>
<dbReference type="NCBIfam" id="TIGR03367">
    <property type="entry name" value="queuosine_QueD"/>
    <property type="match status" value="1"/>
</dbReference>
<evidence type="ECO:0000256" key="4">
    <source>
        <dbReference type="ARBA" id="ARBA00048807"/>
    </source>
</evidence>
<feature type="active site" description="Charge relay system" evidence="6">
    <location>
        <position position="125"/>
    </location>
</feature>
<evidence type="ECO:0000313" key="9">
    <source>
        <dbReference type="Proteomes" id="UP000187651"/>
    </source>
</evidence>
<dbReference type="PANTHER" id="PTHR12589">
    <property type="entry name" value="PYRUVOYL TETRAHYDROBIOPTERIN SYNTHASE"/>
    <property type="match status" value="1"/>
</dbReference>
<comment type="cofactor">
    <cofactor evidence="5 7">
        <name>Zn(2+)</name>
        <dbReference type="ChEBI" id="CHEBI:29105"/>
    </cofactor>
    <text evidence="5 7">Binds 1 zinc ion per subunit.</text>
</comment>
<dbReference type="RefSeq" id="WP_074521512.1">
    <property type="nucleotide sequence ID" value="NZ_FNHZ01000003.1"/>
</dbReference>
<accession>A0A1G9WWR0</accession>
<name>A0A1G9WWR0_9FIRM</name>
<dbReference type="EC" id="4.-.-.-" evidence="5"/>